<evidence type="ECO:0000313" key="2">
    <source>
        <dbReference type="EMBL" id="VAW88134.1"/>
    </source>
</evidence>
<dbReference type="PANTHER" id="PTHR41786:SF1">
    <property type="entry name" value="6-HYDROXYMETHYLPTERIN DIPHOSPHOKINASE MPTE-LIKE DOMAIN-CONTAINING PROTEIN"/>
    <property type="match status" value="1"/>
</dbReference>
<dbReference type="Pfam" id="PF01973">
    <property type="entry name" value="MptE-like"/>
    <property type="match status" value="1"/>
</dbReference>
<feature type="domain" description="6-hydroxymethylpterin diphosphokinase MptE-like" evidence="1">
    <location>
        <begin position="187"/>
        <end position="358"/>
    </location>
</feature>
<evidence type="ECO:0000259" key="1">
    <source>
        <dbReference type="Pfam" id="PF01973"/>
    </source>
</evidence>
<dbReference type="Gene3D" id="3.90.1480.10">
    <property type="entry name" value="Alpha-2,3-sialyltransferase"/>
    <property type="match status" value="1"/>
</dbReference>
<dbReference type="InterPro" id="IPR002826">
    <property type="entry name" value="MptE-like"/>
</dbReference>
<dbReference type="EMBL" id="UOFP01000210">
    <property type="protein sequence ID" value="VAW88134.1"/>
    <property type="molecule type" value="Genomic_DNA"/>
</dbReference>
<proteinExistence type="predicted"/>
<organism evidence="2">
    <name type="scientific">hydrothermal vent metagenome</name>
    <dbReference type="NCBI Taxonomy" id="652676"/>
    <lineage>
        <taxon>unclassified sequences</taxon>
        <taxon>metagenomes</taxon>
        <taxon>ecological metagenomes</taxon>
    </lineage>
</organism>
<name>A0A3B1A321_9ZZZZ</name>
<gene>
    <name evidence="2" type="ORF">MNBD_GAMMA18-1315</name>
</gene>
<keyword evidence="2" id="KW-0560">Oxidoreductase</keyword>
<sequence length="432" mass="48446">MLAANKEKQLNLIAKRWPQLADELSRTAPETDITIDSSGNHPALCVNGIHLASIYNRQQVTTIQTCHLTDSCNSITVYGVAQGELIKTLLARKGIKSIKVIILNAALFIATLDYINHSKWLKEKKITLVLGKNLPGIDSDETCCIEPACLKLPDEESRWLVDCLLIDLSSSFANNLLSHDGKRGRQIQQNLPHITADGDVADYFDANSEKTFFVAGTGPSLEQSFSQLRDRDSNSVLIAVDTSVKSLYEQGIKADFVVSIDMHPHIAKWLNFPMDDHFKQHTPLIYFPDIAKETIEQWQGPRHVAYTIYNPYHQQLMQSIPKGTLFSGGSVIHPAIDLAAKMGAKKIVICGADFSFPNNKYHVKGSLQENFSEKIMESNYRVVNGHGQKQATNLQFIQYLRHLVTYIEEHDDIKFYNACRDGAHITGCDYLD</sequence>
<dbReference type="AlphaFoldDB" id="A0A3B1A321"/>
<dbReference type="PANTHER" id="PTHR41786">
    <property type="entry name" value="MOTILITY ACCESSORY FACTOR MAF"/>
    <property type="match status" value="1"/>
</dbReference>
<dbReference type="EC" id="1.4.1.13" evidence="2"/>
<accession>A0A3B1A321</accession>
<dbReference type="GO" id="GO:0004355">
    <property type="term" value="F:glutamate synthase (NADPH) activity"/>
    <property type="evidence" value="ECO:0007669"/>
    <property type="project" value="UniProtKB-EC"/>
</dbReference>
<reference evidence="2" key="1">
    <citation type="submission" date="2018-06" db="EMBL/GenBank/DDBJ databases">
        <authorList>
            <person name="Zhirakovskaya E."/>
        </authorList>
    </citation>
    <scope>NUCLEOTIDE SEQUENCE</scope>
</reference>
<protein>
    <submittedName>
        <fullName evidence="2">Glutamate synthase [NADPH] large chain</fullName>
        <ecNumber evidence="2">1.4.1.13</ecNumber>
    </submittedName>
</protein>